<dbReference type="Gene3D" id="3.90.1150.10">
    <property type="entry name" value="Aspartate Aminotransferase, domain 1"/>
    <property type="match status" value="1"/>
</dbReference>
<dbReference type="EMBL" id="JBJQND010000012">
    <property type="protein sequence ID" value="KAL3860324.1"/>
    <property type="molecule type" value="Genomic_DNA"/>
</dbReference>
<dbReference type="Pfam" id="PF00155">
    <property type="entry name" value="Aminotran_1_2"/>
    <property type="match status" value="1"/>
</dbReference>
<dbReference type="PANTHER" id="PTHR45744:SF2">
    <property type="entry name" value="TYROSINE AMINOTRANSFERASE"/>
    <property type="match status" value="1"/>
</dbReference>
<gene>
    <name evidence="15" type="ORF">ACJMK2_010463</name>
</gene>
<comment type="function">
    <text evidence="12">Transaminase involved in tyrosine breakdown. Converts tyrosine to p-hydroxyphenylpyruvate.</text>
</comment>
<comment type="similarity">
    <text evidence="3 12">Belongs to the class-I pyridoxal-phosphate-dependent aminotransferase family.</text>
</comment>
<dbReference type="EC" id="2.6.1.5" evidence="5 12"/>
<evidence type="ECO:0000256" key="10">
    <source>
        <dbReference type="ARBA" id="ARBA00022898"/>
    </source>
</evidence>
<dbReference type="FunFam" id="3.40.640.10:FF:000048">
    <property type="entry name" value="tyrosine aminotransferase"/>
    <property type="match status" value="1"/>
</dbReference>
<accession>A0ABD3VFF5</accession>
<dbReference type="SUPFAM" id="SSF53383">
    <property type="entry name" value="PLP-dependent transferases"/>
    <property type="match status" value="1"/>
</dbReference>
<evidence type="ECO:0000256" key="12">
    <source>
        <dbReference type="PIRNR" id="PIRNR000517"/>
    </source>
</evidence>
<comment type="caution">
    <text evidence="15">The sequence shown here is derived from an EMBL/GenBank/DDBJ whole genome shotgun (WGS) entry which is preliminary data.</text>
</comment>
<name>A0ABD3VFF5_SINWO</name>
<dbReference type="CDD" id="cd00609">
    <property type="entry name" value="AAT_like"/>
    <property type="match status" value="1"/>
</dbReference>
<evidence type="ECO:0000256" key="9">
    <source>
        <dbReference type="ARBA" id="ARBA00022878"/>
    </source>
</evidence>
<proteinExistence type="inferred from homology"/>
<evidence type="ECO:0000256" key="8">
    <source>
        <dbReference type="ARBA" id="ARBA00022679"/>
    </source>
</evidence>
<organism evidence="15 16">
    <name type="scientific">Sinanodonta woodiana</name>
    <name type="common">Chinese pond mussel</name>
    <name type="synonym">Anodonta woodiana</name>
    <dbReference type="NCBI Taxonomy" id="1069815"/>
    <lineage>
        <taxon>Eukaryota</taxon>
        <taxon>Metazoa</taxon>
        <taxon>Spiralia</taxon>
        <taxon>Lophotrochozoa</taxon>
        <taxon>Mollusca</taxon>
        <taxon>Bivalvia</taxon>
        <taxon>Autobranchia</taxon>
        <taxon>Heteroconchia</taxon>
        <taxon>Palaeoheterodonta</taxon>
        <taxon>Unionida</taxon>
        <taxon>Unionoidea</taxon>
        <taxon>Unionidae</taxon>
        <taxon>Unioninae</taxon>
        <taxon>Sinanodonta</taxon>
    </lineage>
</organism>
<dbReference type="GO" id="GO:0006559">
    <property type="term" value="P:L-phenylalanine catabolic process"/>
    <property type="evidence" value="ECO:0007669"/>
    <property type="project" value="UniProtKB-UniRule"/>
</dbReference>
<evidence type="ECO:0000313" key="16">
    <source>
        <dbReference type="Proteomes" id="UP001634394"/>
    </source>
</evidence>
<dbReference type="Proteomes" id="UP001634394">
    <property type="component" value="Unassembled WGS sequence"/>
</dbReference>
<evidence type="ECO:0000313" key="15">
    <source>
        <dbReference type="EMBL" id="KAL3860324.1"/>
    </source>
</evidence>
<dbReference type="InterPro" id="IPR004839">
    <property type="entry name" value="Aminotransferase_I/II_large"/>
</dbReference>
<sequence length="428" mass="47567">MEHIAKKVCHSWNVPSSQFAKNTFNPIGSIVEGMKLTRHPEKDMIALSIGDPTVFGNLALPVEAEESLIESVKSKKFNGYGPSFGIEKARAAIAEYSSREGYTITAKDVILTSGCSGALDLCIACLCNPGQNLLIPRPGFSIYKTLAESHEIIVKSYNLLPNKSWQVDLKHLESLIDDKTAAIVVNNPSNPCGSVYSKEHLIEILNLAEQYKIPIISDEIYEHFVYSGNTYYPIASLTETVPVLSCSGLTKRFIVPGWRLGWIIIADKNNVFEAEICKGLISLSMRILGPSSIIQGAVESILTKTPQSFFKETIDFVETNANLFYDNIVRVPGLHPVMPQGAMYMMIGIEMEKFPEYTDDVAFTEALVNEERVFCLPAKCFQYPGFFRVVLTIPRDKLLLACGRIAEFCKRHYHEVDGGSDVKVNGFN</sequence>
<dbReference type="InterPro" id="IPR005957">
    <property type="entry name" value="Tyrosine_aminoTrfase"/>
</dbReference>
<comment type="subunit">
    <text evidence="4 12">Homodimer.</text>
</comment>
<protein>
    <recommendedName>
        <fullName evidence="6 12">Tyrosine aminotransferase</fullName>
        <shortName evidence="12">TAT</shortName>
        <ecNumber evidence="5 12">2.6.1.5</ecNumber>
    </recommendedName>
</protein>
<evidence type="ECO:0000256" key="3">
    <source>
        <dbReference type="ARBA" id="ARBA00007441"/>
    </source>
</evidence>
<dbReference type="PIRSF" id="PIRSF000517">
    <property type="entry name" value="Tyr_transaminase"/>
    <property type="match status" value="1"/>
</dbReference>
<dbReference type="NCBIfam" id="TIGR01265">
    <property type="entry name" value="tyr_nico_aTase"/>
    <property type="match status" value="1"/>
</dbReference>
<evidence type="ECO:0000256" key="6">
    <source>
        <dbReference type="ARBA" id="ARBA00015959"/>
    </source>
</evidence>
<dbReference type="PANTHER" id="PTHR45744">
    <property type="entry name" value="TYROSINE AMINOTRANSFERASE"/>
    <property type="match status" value="1"/>
</dbReference>
<feature type="modified residue" description="N6-(pyridoxal phosphate)lysine" evidence="13">
    <location>
        <position position="251"/>
    </location>
</feature>
<keyword evidence="16" id="KW-1185">Reference proteome</keyword>
<evidence type="ECO:0000256" key="13">
    <source>
        <dbReference type="PIRSR" id="PIRSR000517-1"/>
    </source>
</evidence>
<keyword evidence="10 12" id="KW-0663">Pyridoxal phosphate</keyword>
<dbReference type="PRINTS" id="PR00753">
    <property type="entry name" value="ACCSYNTHASE"/>
</dbReference>
<keyword evidence="9" id="KW-0828">Tyrosine catabolism</keyword>
<evidence type="ECO:0000256" key="1">
    <source>
        <dbReference type="ARBA" id="ARBA00001933"/>
    </source>
</evidence>
<reference evidence="15 16" key="1">
    <citation type="submission" date="2024-11" db="EMBL/GenBank/DDBJ databases">
        <title>Chromosome-level genome assembly of the freshwater bivalve Anodonta woodiana.</title>
        <authorList>
            <person name="Chen X."/>
        </authorList>
    </citation>
    <scope>NUCLEOTIDE SEQUENCE [LARGE SCALE GENOMIC DNA]</scope>
    <source>
        <strain evidence="15">MN2024</strain>
        <tissue evidence="15">Gills</tissue>
    </source>
</reference>
<feature type="domain" description="Aminotransferase class I/classII large" evidence="14">
    <location>
        <begin position="42"/>
        <end position="405"/>
    </location>
</feature>
<keyword evidence="8" id="KW-0808">Transferase</keyword>
<comment type="pathway">
    <text evidence="2 12">Amino-acid degradation; L-phenylalanine degradation; acetoacetate and fumarate from L-phenylalanine: step 2/6.</text>
</comment>
<dbReference type="Gene3D" id="3.40.640.10">
    <property type="entry name" value="Type I PLP-dependent aspartate aminotransferase-like (Major domain)"/>
    <property type="match status" value="1"/>
</dbReference>
<dbReference type="GO" id="GO:0006572">
    <property type="term" value="P:L-tyrosine catabolic process"/>
    <property type="evidence" value="ECO:0007669"/>
    <property type="project" value="UniProtKB-KW"/>
</dbReference>
<dbReference type="InterPro" id="IPR015422">
    <property type="entry name" value="PyrdxlP-dep_Trfase_small"/>
</dbReference>
<dbReference type="InterPro" id="IPR015421">
    <property type="entry name" value="PyrdxlP-dep_Trfase_major"/>
</dbReference>
<dbReference type="GO" id="GO:0004838">
    <property type="term" value="F:L-tyrosine-2-oxoglutarate transaminase activity"/>
    <property type="evidence" value="ECO:0007669"/>
    <property type="project" value="UniProtKB-UniRule"/>
</dbReference>
<keyword evidence="7" id="KW-0032">Aminotransferase</keyword>
<evidence type="ECO:0000256" key="11">
    <source>
        <dbReference type="ARBA" id="ARBA00047798"/>
    </source>
</evidence>
<comment type="catalytic activity">
    <reaction evidence="11 12">
        <text>L-tyrosine + 2-oxoglutarate = 3-(4-hydroxyphenyl)pyruvate + L-glutamate</text>
        <dbReference type="Rhea" id="RHEA:15093"/>
        <dbReference type="ChEBI" id="CHEBI:16810"/>
        <dbReference type="ChEBI" id="CHEBI:29985"/>
        <dbReference type="ChEBI" id="CHEBI:36242"/>
        <dbReference type="ChEBI" id="CHEBI:58315"/>
        <dbReference type="EC" id="2.6.1.5"/>
    </reaction>
</comment>
<dbReference type="AlphaFoldDB" id="A0ABD3VFF5"/>
<dbReference type="InterPro" id="IPR005958">
    <property type="entry name" value="TyrNic_aminoTrfase"/>
</dbReference>
<evidence type="ECO:0000259" key="14">
    <source>
        <dbReference type="Pfam" id="PF00155"/>
    </source>
</evidence>
<dbReference type="InterPro" id="IPR015424">
    <property type="entry name" value="PyrdxlP-dep_Trfase"/>
</dbReference>
<evidence type="ECO:0000256" key="5">
    <source>
        <dbReference type="ARBA" id="ARBA00012749"/>
    </source>
</evidence>
<comment type="cofactor">
    <cofactor evidence="1 12 13">
        <name>pyridoxal 5'-phosphate</name>
        <dbReference type="ChEBI" id="CHEBI:597326"/>
    </cofactor>
</comment>
<evidence type="ECO:0000256" key="4">
    <source>
        <dbReference type="ARBA" id="ARBA00011738"/>
    </source>
</evidence>
<evidence type="ECO:0000256" key="7">
    <source>
        <dbReference type="ARBA" id="ARBA00022576"/>
    </source>
</evidence>
<evidence type="ECO:0000256" key="2">
    <source>
        <dbReference type="ARBA" id="ARBA00005203"/>
    </source>
</evidence>
<dbReference type="NCBIfam" id="TIGR01264">
    <property type="entry name" value="tyr_amTase_E"/>
    <property type="match status" value="1"/>
</dbReference>